<dbReference type="EMBL" id="AMQM01003445">
    <property type="status" value="NOT_ANNOTATED_CDS"/>
    <property type="molecule type" value="Genomic_DNA"/>
</dbReference>
<dbReference type="HOGENOM" id="CLU_706520_0_0_1"/>
<evidence type="ECO:0000313" key="5">
    <source>
        <dbReference type="Proteomes" id="UP000015101"/>
    </source>
</evidence>
<keyword evidence="2" id="KW-1133">Transmembrane helix</keyword>
<feature type="transmembrane region" description="Helical" evidence="2">
    <location>
        <begin position="371"/>
        <end position="389"/>
    </location>
</feature>
<dbReference type="KEGG" id="hro:HELRODRAFT_190945"/>
<feature type="transmembrane region" description="Helical" evidence="2">
    <location>
        <begin position="47"/>
        <end position="68"/>
    </location>
</feature>
<reference evidence="4" key="3">
    <citation type="submission" date="2015-06" db="UniProtKB">
        <authorList>
            <consortium name="EnsemblMetazoa"/>
        </authorList>
    </citation>
    <scope>IDENTIFICATION</scope>
</reference>
<feature type="compositionally biased region" description="Low complexity" evidence="1">
    <location>
        <begin position="107"/>
        <end position="142"/>
    </location>
</feature>
<gene>
    <name evidence="4" type="primary">20211759</name>
    <name evidence="3" type="ORF">HELRODRAFT_190945</name>
</gene>
<dbReference type="Proteomes" id="UP000015101">
    <property type="component" value="Unassembled WGS sequence"/>
</dbReference>
<dbReference type="CTD" id="20211759"/>
<evidence type="ECO:0000313" key="3">
    <source>
        <dbReference type="EMBL" id="ESO08218.1"/>
    </source>
</evidence>
<reference evidence="5" key="1">
    <citation type="submission" date="2012-12" db="EMBL/GenBank/DDBJ databases">
        <authorList>
            <person name="Hellsten U."/>
            <person name="Grimwood J."/>
            <person name="Chapman J.A."/>
            <person name="Shapiro H."/>
            <person name="Aerts A."/>
            <person name="Otillar R.P."/>
            <person name="Terry A.Y."/>
            <person name="Boore J.L."/>
            <person name="Simakov O."/>
            <person name="Marletaz F."/>
            <person name="Cho S.-J."/>
            <person name="Edsinger-Gonzales E."/>
            <person name="Havlak P."/>
            <person name="Kuo D.-H."/>
            <person name="Larsson T."/>
            <person name="Lv J."/>
            <person name="Arendt D."/>
            <person name="Savage R."/>
            <person name="Osoegawa K."/>
            <person name="de Jong P."/>
            <person name="Lindberg D.R."/>
            <person name="Seaver E.C."/>
            <person name="Weisblat D.A."/>
            <person name="Putnam N.H."/>
            <person name="Grigoriev I.V."/>
            <person name="Rokhsar D.S."/>
        </authorList>
    </citation>
    <scope>NUCLEOTIDE SEQUENCE</scope>
</reference>
<evidence type="ECO:0000313" key="4">
    <source>
        <dbReference type="EnsemblMetazoa" id="HelroP190945"/>
    </source>
</evidence>
<evidence type="ECO:0000256" key="1">
    <source>
        <dbReference type="SAM" id="MobiDB-lite"/>
    </source>
</evidence>
<dbReference type="EnsemblMetazoa" id="HelroT190945">
    <property type="protein sequence ID" value="HelroP190945"/>
    <property type="gene ID" value="HelroG190945"/>
</dbReference>
<dbReference type="EMBL" id="KB096134">
    <property type="protein sequence ID" value="ESO08218.1"/>
    <property type="molecule type" value="Genomic_DNA"/>
</dbReference>
<dbReference type="GeneID" id="20211759"/>
<keyword evidence="5" id="KW-1185">Reference proteome</keyword>
<name>T1FSG2_HELRO</name>
<dbReference type="InParanoid" id="T1FSG2"/>
<reference evidence="3 5" key="2">
    <citation type="journal article" date="2013" name="Nature">
        <title>Insights into bilaterian evolution from three spiralian genomes.</title>
        <authorList>
            <person name="Simakov O."/>
            <person name="Marletaz F."/>
            <person name="Cho S.J."/>
            <person name="Edsinger-Gonzales E."/>
            <person name="Havlak P."/>
            <person name="Hellsten U."/>
            <person name="Kuo D.H."/>
            <person name="Larsson T."/>
            <person name="Lv J."/>
            <person name="Arendt D."/>
            <person name="Savage R."/>
            <person name="Osoegawa K."/>
            <person name="de Jong P."/>
            <person name="Grimwood J."/>
            <person name="Chapman J.A."/>
            <person name="Shapiro H."/>
            <person name="Aerts A."/>
            <person name="Otillar R.P."/>
            <person name="Terry A.Y."/>
            <person name="Boore J.L."/>
            <person name="Grigoriev I.V."/>
            <person name="Lindberg D.R."/>
            <person name="Seaver E.C."/>
            <person name="Weisblat D.A."/>
            <person name="Putnam N.H."/>
            <person name="Rokhsar D.S."/>
        </authorList>
    </citation>
    <scope>NUCLEOTIDE SEQUENCE</scope>
</reference>
<protein>
    <submittedName>
        <fullName evidence="3 4">Uncharacterized protein</fullName>
    </submittedName>
</protein>
<dbReference type="RefSeq" id="XP_009014007.1">
    <property type="nucleotide sequence ID" value="XM_009015759.1"/>
</dbReference>
<dbReference type="AlphaFoldDB" id="T1FSG2"/>
<feature type="region of interest" description="Disordered" evidence="1">
    <location>
        <begin position="107"/>
        <end position="143"/>
    </location>
</feature>
<organism evidence="4 5">
    <name type="scientific">Helobdella robusta</name>
    <name type="common">Californian leech</name>
    <dbReference type="NCBI Taxonomy" id="6412"/>
    <lineage>
        <taxon>Eukaryota</taxon>
        <taxon>Metazoa</taxon>
        <taxon>Spiralia</taxon>
        <taxon>Lophotrochozoa</taxon>
        <taxon>Annelida</taxon>
        <taxon>Clitellata</taxon>
        <taxon>Hirudinea</taxon>
        <taxon>Rhynchobdellida</taxon>
        <taxon>Glossiphoniidae</taxon>
        <taxon>Helobdella</taxon>
    </lineage>
</organism>
<accession>T1FSG2</accession>
<keyword evidence="2" id="KW-0472">Membrane</keyword>
<sequence>MNETYKCIGRRNRKASPCDVQMRISCEINLYCLNDLMILERRMPSKAVVSVMKCCVVFMLLEVVGLTAGQAVQPVSSVIKGSFGLNASLDTVTGTLIINRILPPTSTTTATTTTTTTPGNQAATNASTTATTTTATTTTTTTDPSLPLQSGTIFARLLSLQQFNNDSIKNSFIGQQLFVLSNCSYKFVGQVASNCSRFDSCFITGTDTYIEMMICPIISGDQKSALFVDITLKNWFWCNNSSSSSSSSSCLQSYLDVNFELTIQPDKVISDSKNNQYKLGFDSAYVAFNKSYMEKASEGIWMNFPLNVYGFSQPTAKQYYISIDQKIFHMTSSLNTSLAFNFTIDPGYEIGTPPSKYMVVSGAIAKGNFGILWFGSLSGFIVVLVLEIINI</sequence>
<proteinExistence type="predicted"/>
<keyword evidence="2" id="KW-0812">Transmembrane</keyword>
<evidence type="ECO:0000256" key="2">
    <source>
        <dbReference type="SAM" id="Phobius"/>
    </source>
</evidence>